<dbReference type="InterPro" id="IPR014985">
    <property type="entry name" value="WbqC"/>
</dbReference>
<comment type="caution">
    <text evidence="1">The sequence shown here is derived from an EMBL/GenBank/DDBJ whole genome shotgun (WGS) entry which is preliminary data.</text>
</comment>
<feature type="non-terminal residue" evidence="1">
    <location>
        <position position="119"/>
    </location>
</feature>
<proteinExistence type="predicted"/>
<organism evidence="1 2">
    <name type="scientific">Rhizophagus irregularis</name>
    <dbReference type="NCBI Taxonomy" id="588596"/>
    <lineage>
        <taxon>Eukaryota</taxon>
        <taxon>Fungi</taxon>
        <taxon>Fungi incertae sedis</taxon>
        <taxon>Mucoromycota</taxon>
        <taxon>Glomeromycotina</taxon>
        <taxon>Glomeromycetes</taxon>
        <taxon>Glomerales</taxon>
        <taxon>Glomeraceae</taxon>
        <taxon>Rhizophagus</taxon>
    </lineage>
</organism>
<name>A0A2N0QGJ9_9GLOM</name>
<reference evidence="1 2" key="1">
    <citation type="submission" date="2017-10" db="EMBL/GenBank/DDBJ databases">
        <title>Extensive intraspecific genome diversity in a model arbuscular mycorrhizal fungus.</title>
        <authorList>
            <person name="Chen E.C.H."/>
            <person name="Morin E."/>
            <person name="Baudet D."/>
            <person name="Noel J."/>
            <person name="Ndikumana S."/>
            <person name="Charron P."/>
            <person name="St-Onge C."/>
            <person name="Giorgi J."/>
            <person name="Grigoriev I.V."/>
            <person name="Roux C."/>
            <person name="Martin F.M."/>
            <person name="Corradi N."/>
        </authorList>
    </citation>
    <scope>NUCLEOTIDE SEQUENCE [LARGE SCALE GENOMIC DNA]</scope>
    <source>
        <strain evidence="1 2">A1</strain>
    </source>
</reference>
<dbReference type="Proteomes" id="UP000232688">
    <property type="component" value="Unassembled WGS sequence"/>
</dbReference>
<dbReference type="Pfam" id="PF08889">
    <property type="entry name" value="WbqC"/>
    <property type="match status" value="1"/>
</dbReference>
<sequence length="119" mass="13779">MSRETKIKDIKIDNKNGWKKKFFDQLQYYKKAPNYYRVISLLEELFEEDNESLSNFNTLILKKTSSLFGINTKITILSDKFPKLIAENGADDWGVLISKSMCATTYINANGGKEFYNTQ</sequence>
<accession>A0A2N0QGJ9</accession>
<evidence type="ECO:0000313" key="1">
    <source>
        <dbReference type="EMBL" id="PKC50188.1"/>
    </source>
</evidence>
<reference evidence="1 2" key="2">
    <citation type="submission" date="2017-10" db="EMBL/GenBank/DDBJ databases">
        <title>Genome analyses suggest a sexual origin of heterokaryosis in a supposedly ancient asexual fungus.</title>
        <authorList>
            <person name="Corradi N."/>
            <person name="Sedzielewska K."/>
            <person name="Noel J."/>
            <person name="Charron P."/>
            <person name="Farinelli L."/>
            <person name="Marton T."/>
            <person name="Kruger M."/>
            <person name="Pelin A."/>
            <person name="Brachmann A."/>
            <person name="Corradi N."/>
        </authorList>
    </citation>
    <scope>NUCLEOTIDE SEQUENCE [LARGE SCALE GENOMIC DNA]</scope>
    <source>
        <strain evidence="1 2">A1</strain>
    </source>
</reference>
<dbReference type="VEuPathDB" id="FungiDB:RhiirA1_487120"/>
<evidence type="ECO:0000313" key="2">
    <source>
        <dbReference type="Proteomes" id="UP000232688"/>
    </source>
</evidence>
<protein>
    <submittedName>
        <fullName evidence="1">WbqC-like protein family</fullName>
    </submittedName>
</protein>
<dbReference type="EMBL" id="LLXH01010757">
    <property type="protein sequence ID" value="PKC50188.1"/>
    <property type="molecule type" value="Genomic_DNA"/>
</dbReference>
<gene>
    <name evidence="1" type="ORF">RhiirA1_487120</name>
</gene>
<dbReference type="AlphaFoldDB" id="A0A2N0QGJ9"/>